<gene>
    <name evidence="2" type="ORF">ABVK25_011793</name>
</gene>
<evidence type="ECO:0000313" key="3">
    <source>
        <dbReference type="Proteomes" id="UP001590951"/>
    </source>
</evidence>
<feature type="compositionally biased region" description="Low complexity" evidence="1">
    <location>
        <begin position="183"/>
        <end position="199"/>
    </location>
</feature>
<feature type="region of interest" description="Disordered" evidence="1">
    <location>
        <begin position="1"/>
        <end position="87"/>
    </location>
</feature>
<feature type="compositionally biased region" description="Basic and acidic residues" evidence="1">
    <location>
        <begin position="9"/>
        <end position="18"/>
    </location>
</feature>
<sequence>MHPKPPQHAFKDLCKDVNESSQSQSPSTAAAYGDPALNEHSVDEYLLTSKHEEEDMPSSYHDTPIKSIGGTVPDHHDSQKAHSDDYDAEAEYVAYSCQAGCGTDEDELSDSDVEEEKTYDGNISEDSNGKSRKEVDSEKEGSEADISDDQDSEDGEEDNADEGSDDEAEEEAKKEVEAEGEVEAGFVAETEVGEGVVTEEGGDAEAEKAGDEEVEVEDFEIFRREEGRESDQEEISDININWCWRADCGWVV</sequence>
<protein>
    <submittedName>
        <fullName evidence="2">Uncharacterized protein</fullName>
    </submittedName>
</protein>
<keyword evidence="3" id="KW-1185">Reference proteome</keyword>
<dbReference type="EMBL" id="JBHFEH010000117">
    <property type="protein sequence ID" value="KAL2046512.1"/>
    <property type="molecule type" value="Genomic_DNA"/>
</dbReference>
<name>A0ABR4AL76_9LECA</name>
<feature type="compositionally biased region" description="Basic and acidic residues" evidence="1">
    <location>
        <begin position="127"/>
        <end position="142"/>
    </location>
</feature>
<accession>A0ABR4AL76</accession>
<feature type="compositionally biased region" description="Acidic residues" evidence="1">
    <location>
        <begin position="143"/>
        <end position="170"/>
    </location>
</feature>
<evidence type="ECO:0000256" key="1">
    <source>
        <dbReference type="SAM" id="MobiDB-lite"/>
    </source>
</evidence>
<evidence type="ECO:0000313" key="2">
    <source>
        <dbReference type="EMBL" id="KAL2046512.1"/>
    </source>
</evidence>
<organism evidence="2 3">
    <name type="scientific">Lepraria finkii</name>
    <dbReference type="NCBI Taxonomy" id="1340010"/>
    <lineage>
        <taxon>Eukaryota</taxon>
        <taxon>Fungi</taxon>
        <taxon>Dikarya</taxon>
        <taxon>Ascomycota</taxon>
        <taxon>Pezizomycotina</taxon>
        <taxon>Lecanoromycetes</taxon>
        <taxon>OSLEUM clade</taxon>
        <taxon>Lecanoromycetidae</taxon>
        <taxon>Lecanorales</taxon>
        <taxon>Lecanorineae</taxon>
        <taxon>Stereocaulaceae</taxon>
        <taxon>Lepraria</taxon>
    </lineage>
</organism>
<feature type="region of interest" description="Disordered" evidence="1">
    <location>
        <begin position="101"/>
        <end position="215"/>
    </location>
</feature>
<reference evidence="2 3" key="1">
    <citation type="submission" date="2024-09" db="EMBL/GenBank/DDBJ databases">
        <title>Rethinking Asexuality: The Enigmatic Case of Functional Sexual Genes in Lepraria (Stereocaulaceae).</title>
        <authorList>
            <person name="Doellman M."/>
            <person name="Sun Y."/>
            <person name="Barcenas-Pena A."/>
            <person name="Lumbsch H.T."/>
            <person name="Grewe F."/>
        </authorList>
    </citation>
    <scope>NUCLEOTIDE SEQUENCE [LARGE SCALE GENOMIC DNA]</scope>
    <source>
        <strain evidence="2 3">Grewe 0041</strain>
    </source>
</reference>
<comment type="caution">
    <text evidence="2">The sequence shown here is derived from an EMBL/GenBank/DDBJ whole genome shotgun (WGS) entry which is preliminary data.</text>
</comment>
<feature type="compositionally biased region" description="Basic and acidic residues" evidence="1">
    <location>
        <begin position="73"/>
        <end position="85"/>
    </location>
</feature>
<dbReference type="Proteomes" id="UP001590951">
    <property type="component" value="Unassembled WGS sequence"/>
</dbReference>
<feature type="compositionally biased region" description="Acidic residues" evidence="1">
    <location>
        <begin position="103"/>
        <end position="117"/>
    </location>
</feature>
<proteinExistence type="predicted"/>